<keyword evidence="8" id="KW-1185">Reference proteome</keyword>
<feature type="signal peptide" evidence="6">
    <location>
        <begin position="1"/>
        <end position="20"/>
    </location>
</feature>
<dbReference type="InterPro" id="IPR050245">
    <property type="entry name" value="PrsA_foldase"/>
</dbReference>
<evidence type="ECO:0000313" key="7">
    <source>
        <dbReference type="EMBL" id="SMP17174.1"/>
    </source>
</evidence>
<sequence>MKKSILTLSVLLTLSSLSYAKEPTKVVAEVNGIKITEQQLEEALKSVPPNMKNVPNLKGMVLDNLIKEDLLYSEALKENLENDPEVKKALAAAKKRILILYLLKKHVKPPKVEISDAEVKAFYEKNKKVFSMNGKPIDFNSLKPRLKEVLLENKRKEAYIKSLNEYIKKLKTSSKVKVFTNK</sequence>
<organism evidence="7 8">
    <name type="scientific">Desulfurobacterium pacificum</name>
    <dbReference type="NCBI Taxonomy" id="240166"/>
    <lineage>
        <taxon>Bacteria</taxon>
        <taxon>Pseudomonadati</taxon>
        <taxon>Aquificota</taxon>
        <taxon>Aquificia</taxon>
        <taxon>Desulfurobacteriales</taxon>
        <taxon>Desulfurobacteriaceae</taxon>
        <taxon>Desulfurobacterium</taxon>
    </lineage>
</organism>
<dbReference type="EC" id="5.2.1.8" evidence="2"/>
<dbReference type="Proteomes" id="UP001157911">
    <property type="component" value="Unassembled WGS sequence"/>
</dbReference>
<dbReference type="Gene3D" id="1.10.8.1040">
    <property type="match status" value="1"/>
</dbReference>
<reference evidence="7 8" key="1">
    <citation type="submission" date="2017-05" db="EMBL/GenBank/DDBJ databases">
        <authorList>
            <person name="Varghese N."/>
            <person name="Submissions S."/>
        </authorList>
    </citation>
    <scope>NUCLEOTIDE SEQUENCE [LARGE SCALE GENOMIC DNA]</scope>
    <source>
        <strain evidence="7 8">DSM 15522</strain>
    </source>
</reference>
<comment type="catalytic activity">
    <reaction evidence="1">
        <text>[protein]-peptidylproline (omega=180) = [protein]-peptidylproline (omega=0)</text>
        <dbReference type="Rhea" id="RHEA:16237"/>
        <dbReference type="Rhea" id="RHEA-COMP:10747"/>
        <dbReference type="Rhea" id="RHEA-COMP:10748"/>
        <dbReference type="ChEBI" id="CHEBI:83833"/>
        <dbReference type="ChEBI" id="CHEBI:83834"/>
        <dbReference type="EC" id="5.2.1.8"/>
    </reaction>
</comment>
<dbReference type="GO" id="GO:0016853">
    <property type="term" value="F:isomerase activity"/>
    <property type="evidence" value="ECO:0007669"/>
    <property type="project" value="UniProtKB-KW"/>
</dbReference>
<dbReference type="PANTHER" id="PTHR47245:SF1">
    <property type="entry name" value="FOLDASE PROTEIN PRSA"/>
    <property type="match status" value="1"/>
</dbReference>
<evidence type="ECO:0000256" key="5">
    <source>
        <dbReference type="ARBA" id="ARBA00023235"/>
    </source>
</evidence>
<evidence type="ECO:0000256" key="4">
    <source>
        <dbReference type="ARBA" id="ARBA00023110"/>
    </source>
</evidence>
<feature type="chain" id="PRO_5046563949" description="peptidylprolyl isomerase" evidence="6">
    <location>
        <begin position="21"/>
        <end position="182"/>
    </location>
</feature>
<dbReference type="EMBL" id="FXUB01000005">
    <property type="protein sequence ID" value="SMP17174.1"/>
    <property type="molecule type" value="Genomic_DNA"/>
</dbReference>
<evidence type="ECO:0000256" key="6">
    <source>
        <dbReference type="SAM" id="SignalP"/>
    </source>
</evidence>
<protein>
    <recommendedName>
        <fullName evidence="2">peptidylprolyl isomerase</fullName>
        <ecNumber evidence="2">5.2.1.8</ecNumber>
    </recommendedName>
</protein>
<evidence type="ECO:0000256" key="3">
    <source>
        <dbReference type="ARBA" id="ARBA00022729"/>
    </source>
</evidence>
<evidence type="ECO:0000313" key="8">
    <source>
        <dbReference type="Proteomes" id="UP001157911"/>
    </source>
</evidence>
<name>A0ABY1NT23_9BACT</name>
<comment type="caution">
    <text evidence="7">The sequence shown here is derived from an EMBL/GenBank/DDBJ whole genome shotgun (WGS) entry which is preliminary data.</text>
</comment>
<dbReference type="RefSeq" id="WP_283400962.1">
    <property type="nucleotide sequence ID" value="NZ_FXUB01000005.1"/>
</dbReference>
<dbReference type="SUPFAM" id="SSF109998">
    <property type="entry name" value="Triger factor/SurA peptide-binding domain-like"/>
    <property type="match status" value="1"/>
</dbReference>
<dbReference type="PANTHER" id="PTHR47245">
    <property type="entry name" value="PEPTIDYLPROLYL ISOMERASE"/>
    <property type="match status" value="1"/>
</dbReference>
<keyword evidence="4" id="KW-0697">Rotamase</keyword>
<dbReference type="Gene3D" id="6.10.140.970">
    <property type="match status" value="1"/>
</dbReference>
<gene>
    <name evidence="7" type="ORF">SAMN06265339_1515</name>
</gene>
<evidence type="ECO:0000256" key="1">
    <source>
        <dbReference type="ARBA" id="ARBA00000971"/>
    </source>
</evidence>
<dbReference type="InterPro" id="IPR027304">
    <property type="entry name" value="Trigger_fact/SurA_dom_sf"/>
</dbReference>
<proteinExistence type="predicted"/>
<keyword evidence="3 6" id="KW-0732">Signal</keyword>
<accession>A0ABY1NT23</accession>
<keyword evidence="5 7" id="KW-0413">Isomerase</keyword>
<dbReference type="Pfam" id="PF13624">
    <property type="entry name" value="SurA_N_3"/>
    <property type="match status" value="1"/>
</dbReference>
<evidence type="ECO:0000256" key="2">
    <source>
        <dbReference type="ARBA" id="ARBA00013194"/>
    </source>
</evidence>